<proteinExistence type="inferred from homology"/>
<feature type="domain" description="ABC transporter" evidence="5">
    <location>
        <begin position="2"/>
        <end position="216"/>
    </location>
</feature>
<gene>
    <name evidence="6" type="ORF">E2556_01835</name>
</gene>
<dbReference type="InterPro" id="IPR027417">
    <property type="entry name" value="P-loop_NTPase"/>
</dbReference>
<evidence type="ECO:0000313" key="7">
    <source>
        <dbReference type="Proteomes" id="UP000298482"/>
    </source>
</evidence>
<dbReference type="InterPro" id="IPR003439">
    <property type="entry name" value="ABC_transporter-like_ATP-bd"/>
</dbReference>
<dbReference type="EMBL" id="SRJF01000001">
    <property type="protein sequence ID" value="TGA81081.1"/>
    <property type="molecule type" value="Genomic_DNA"/>
</dbReference>
<dbReference type="Proteomes" id="UP000298482">
    <property type="component" value="Unassembled WGS sequence"/>
</dbReference>
<dbReference type="Pfam" id="PF00005">
    <property type="entry name" value="ABC_tran"/>
    <property type="match status" value="1"/>
</dbReference>
<keyword evidence="4 6" id="KW-0067">ATP-binding</keyword>
<evidence type="ECO:0000259" key="5">
    <source>
        <dbReference type="PROSITE" id="PS50893"/>
    </source>
</evidence>
<sequence>MLKVENLSVSLNNTQILQNISYHYENNKVYGLLGPNGAGKSTFFKAILNVINYSGNISLPSHHIGQLVEAPAFYANLSCFQNLKLHSNYLNFACDIDNYLSIVHLQDAKYKKFKDLSMGMKQRLGIAKTLIGNSNLILLDEPTNGLDPSGIKDIRNIILEKVKSDDRTSIISSHILQEVATFTDVFIFIKGGQLVTHLKNTSNYYSILELDKMTDAENTFNNHEYSIVKFNSLYYIVGDYKWLKNYDSSITKMTIEDIYLWLMEHKIEEAYLK</sequence>
<dbReference type="Gene3D" id="3.40.50.300">
    <property type="entry name" value="P-loop containing nucleotide triphosphate hydrolases"/>
    <property type="match status" value="1"/>
</dbReference>
<dbReference type="SMART" id="SM00382">
    <property type="entry name" value="AAA"/>
    <property type="match status" value="1"/>
</dbReference>
<protein>
    <submittedName>
        <fullName evidence="6">ATP-binding cassette domain-containing protein</fullName>
    </submittedName>
</protein>
<name>A0ABY2KHD6_9STAP</name>
<keyword evidence="2" id="KW-0813">Transport</keyword>
<organism evidence="6 7">
    <name type="scientific">Staphylococcus croceilyticus</name>
    <dbReference type="NCBI Taxonomy" id="319942"/>
    <lineage>
        <taxon>Bacteria</taxon>
        <taxon>Bacillati</taxon>
        <taxon>Bacillota</taxon>
        <taxon>Bacilli</taxon>
        <taxon>Bacillales</taxon>
        <taxon>Staphylococcaceae</taxon>
        <taxon>Staphylococcus</taxon>
    </lineage>
</organism>
<comment type="similarity">
    <text evidence="1">Belongs to the ABC transporter superfamily.</text>
</comment>
<evidence type="ECO:0000256" key="2">
    <source>
        <dbReference type="ARBA" id="ARBA00022448"/>
    </source>
</evidence>
<evidence type="ECO:0000256" key="3">
    <source>
        <dbReference type="ARBA" id="ARBA00022741"/>
    </source>
</evidence>
<evidence type="ECO:0000256" key="4">
    <source>
        <dbReference type="ARBA" id="ARBA00022840"/>
    </source>
</evidence>
<dbReference type="PANTHER" id="PTHR43335:SF8">
    <property type="entry name" value="ABC TRANSPORTER, ATP-BINDING PROTEIN"/>
    <property type="match status" value="1"/>
</dbReference>
<dbReference type="InterPro" id="IPR003593">
    <property type="entry name" value="AAA+_ATPase"/>
</dbReference>
<dbReference type="GO" id="GO:0005524">
    <property type="term" value="F:ATP binding"/>
    <property type="evidence" value="ECO:0007669"/>
    <property type="project" value="UniProtKB-KW"/>
</dbReference>
<accession>A0ABY2KHD6</accession>
<evidence type="ECO:0000256" key="1">
    <source>
        <dbReference type="ARBA" id="ARBA00005417"/>
    </source>
</evidence>
<keyword evidence="7" id="KW-1185">Reference proteome</keyword>
<comment type="caution">
    <text evidence="6">The sequence shown here is derived from an EMBL/GenBank/DDBJ whole genome shotgun (WGS) entry which is preliminary data.</text>
</comment>
<dbReference type="SUPFAM" id="SSF52540">
    <property type="entry name" value="P-loop containing nucleoside triphosphate hydrolases"/>
    <property type="match status" value="1"/>
</dbReference>
<reference evidence="6 7" key="1">
    <citation type="submission" date="2019-04" db="EMBL/GenBank/DDBJ databases">
        <title>Genomic characterization of Staphylococcus petrasii strains.</title>
        <authorList>
            <person name="Vrbovska V."/>
            <person name="Kovarovic V."/>
            <person name="Maslanova I."/>
            <person name="Indrakova A."/>
            <person name="Petras P."/>
            <person name="Sedo O."/>
            <person name="Svec P."/>
            <person name="Fisarova L."/>
            <person name="Sedlacek I."/>
            <person name="Doskar J."/>
            <person name="Pantucek R."/>
        </authorList>
    </citation>
    <scope>NUCLEOTIDE SEQUENCE [LARGE SCALE GENOMIC DNA]</scope>
    <source>
        <strain evidence="6 7">CCM 8421</strain>
    </source>
</reference>
<keyword evidence="3" id="KW-0547">Nucleotide-binding</keyword>
<evidence type="ECO:0000313" key="6">
    <source>
        <dbReference type="EMBL" id="TGA81081.1"/>
    </source>
</evidence>
<dbReference type="PANTHER" id="PTHR43335">
    <property type="entry name" value="ABC TRANSPORTER, ATP-BINDING PROTEIN"/>
    <property type="match status" value="1"/>
</dbReference>
<dbReference type="PROSITE" id="PS50893">
    <property type="entry name" value="ABC_TRANSPORTER_2"/>
    <property type="match status" value="1"/>
</dbReference>